<organism evidence="1">
    <name type="scientific">marine metagenome</name>
    <dbReference type="NCBI Taxonomy" id="408172"/>
    <lineage>
        <taxon>unclassified sequences</taxon>
        <taxon>metagenomes</taxon>
        <taxon>ecological metagenomes</taxon>
    </lineage>
</organism>
<sequence length="117" mass="12673">MSAQNNLAARKIQQDTDDLMKPIFTVILLITMAGLGAERTNDGLVAIYDFSTVQGAVIKDRSGLKPPLDLRITAVKNIRRTAGSIEIRKGTVIASAGPPTRLLNALKQSNEISVEVW</sequence>
<dbReference type="AlphaFoldDB" id="A0A382I3L2"/>
<protein>
    <submittedName>
        <fullName evidence="1">Uncharacterized protein</fullName>
    </submittedName>
</protein>
<reference evidence="1" key="1">
    <citation type="submission" date="2018-05" db="EMBL/GenBank/DDBJ databases">
        <authorList>
            <person name="Lanie J.A."/>
            <person name="Ng W.-L."/>
            <person name="Kazmierczak K.M."/>
            <person name="Andrzejewski T.M."/>
            <person name="Davidsen T.M."/>
            <person name="Wayne K.J."/>
            <person name="Tettelin H."/>
            <person name="Glass J.I."/>
            <person name="Rusch D."/>
            <person name="Podicherti R."/>
            <person name="Tsui H.-C.T."/>
            <person name="Winkler M.E."/>
        </authorList>
    </citation>
    <scope>NUCLEOTIDE SEQUENCE</scope>
</reference>
<dbReference type="EMBL" id="UINC01064600">
    <property type="protein sequence ID" value="SVB93423.1"/>
    <property type="molecule type" value="Genomic_DNA"/>
</dbReference>
<accession>A0A382I3L2</accession>
<feature type="non-terminal residue" evidence="1">
    <location>
        <position position="117"/>
    </location>
</feature>
<gene>
    <name evidence="1" type="ORF">METZ01_LOCUS246277</name>
</gene>
<name>A0A382I3L2_9ZZZZ</name>
<evidence type="ECO:0000313" key="1">
    <source>
        <dbReference type="EMBL" id="SVB93423.1"/>
    </source>
</evidence>
<proteinExistence type="predicted"/>